<keyword evidence="1" id="KW-0732">Signal</keyword>
<dbReference type="Proteomes" id="UP000183508">
    <property type="component" value="Unassembled WGS sequence"/>
</dbReference>
<evidence type="ECO:0000256" key="1">
    <source>
        <dbReference type="SAM" id="SignalP"/>
    </source>
</evidence>
<accession>A0A1I7KM17</accession>
<feature type="signal peptide" evidence="1">
    <location>
        <begin position="1"/>
        <end position="20"/>
    </location>
</feature>
<evidence type="ECO:0000313" key="2">
    <source>
        <dbReference type="EMBL" id="SFU98455.1"/>
    </source>
</evidence>
<proteinExistence type="predicted"/>
<evidence type="ECO:0000313" key="3">
    <source>
        <dbReference type="Proteomes" id="UP000183508"/>
    </source>
</evidence>
<dbReference type="AlphaFoldDB" id="A0A1I7KM17"/>
<dbReference type="InterPro" id="IPR019076">
    <property type="entry name" value="Spore_lipoprot_YhcN/YlaJ-like"/>
</dbReference>
<organism evidence="2 3">
    <name type="scientific">Alicyclobacillus macrosporangiidus</name>
    <dbReference type="NCBI Taxonomy" id="392015"/>
    <lineage>
        <taxon>Bacteria</taxon>
        <taxon>Bacillati</taxon>
        <taxon>Bacillota</taxon>
        <taxon>Bacilli</taxon>
        <taxon>Bacillales</taxon>
        <taxon>Alicyclobacillaceae</taxon>
        <taxon>Alicyclobacillus</taxon>
    </lineage>
</organism>
<keyword evidence="3" id="KW-1185">Reference proteome</keyword>
<feature type="chain" id="PRO_5039421400" evidence="1">
    <location>
        <begin position="21"/>
        <end position="174"/>
    </location>
</feature>
<keyword evidence="2" id="KW-0449">Lipoprotein</keyword>
<dbReference type="EMBL" id="FPBV01000017">
    <property type="protein sequence ID" value="SFU98455.1"/>
    <property type="molecule type" value="Genomic_DNA"/>
</dbReference>
<sequence>MWIGLSVVFLCAACTPNAPRAGASLSGATAPRVAAWGDAHAPAAVRGRMDFPTGQRILARPDVAASLRDGDRVADAVVLLDDGRGYVGLRLMPDARLTAALTDRVRHTVRRFAPGVGPVFVTADPHAFADLAAFQRYLVSGRTVTGILMTWRSILQRTWGMPNPSSGGPPSTGR</sequence>
<protein>
    <submittedName>
        <fullName evidence="2">Sporulation lipoprotein YhcN/YlaJ (Spore_YhcN_YlaJ)</fullName>
    </submittedName>
</protein>
<dbReference type="Pfam" id="PF09580">
    <property type="entry name" value="Spore_YhcN_YlaJ"/>
    <property type="match status" value="1"/>
</dbReference>
<reference evidence="3" key="1">
    <citation type="submission" date="2016-10" db="EMBL/GenBank/DDBJ databases">
        <authorList>
            <person name="Varghese N."/>
        </authorList>
    </citation>
    <scope>NUCLEOTIDE SEQUENCE [LARGE SCALE GENOMIC DNA]</scope>
    <source>
        <strain evidence="3">DSM 17980</strain>
    </source>
</reference>
<gene>
    <name evidence="2" type="ORF">SAMN05421543_11722</name>
</gene>
<dbReference type="STRING" id="392015.SAMN05421543_11722"/>
<name>A0A1I7KM17_9BACL</name>